<protein>
    <submittedName>
        <fullName evidence="1">Peptidylprolyl isomerase</fullName>
    </submittedName>
</protein>
<keyword evidence="1" id="KW-0614">Plasmid</keyword>
<geneLocation type="plasmid" evidence="1 2">
    <name>p1</name>
</geneLocation>
<accession>A0A7S7B0A1</accession>
<reference evidence="1 2" key="1">
    <citation type="submission" date="2020-09" db="EMBL/GenBank/DDBJ databases">
        <title>Investigation of environmental microbes.</title>
        <authorList>
            <person name="Ou Y."/>
            <person name="Kang Q."/>
        </authorList>
    </citation>
    <scope>NUCLEOTIDE SEQUENCE [LARGE SCALE GENOMIC DNA]</scope>
    <source>
        <strain evidence="1 2">KJZ-14</strain>
        <plasmid evidence="1 2">p1</plasmid>
    </source>
</reference>
<dbReference type="GeneID" id="96624862"/>
<dbReference type="RefSeq" id="WP_193836774.1">
    <property type="nucleotide sequence ID" value="NZ_CP062960.1"/>
</dbReference>
<dbReference type="EMBL" id="CP062960">
    <property type="protein sequence ID" value="QOW64721.1"/>
    <property type="molecule type" value="Genomic_DNA"/>
</dbReference>
<keyword evidence="1" id="KW-0413">Isomerase</keyword>
<sequence length="81" mass="9247">MTVETKPRKGFTFRPSNDVRERLEELSRQTNRPVSFYINTLLEEHLAEIEHAFALKADAEAARSGKLKTYNLAEARAELGL</sequence>
<gene>
    <name evidence="1" type="ORF">IDM49_11515</name>
</gene>
<dbReference type="AlphaFoldDB" id="A0A7S7B0A1"/>
<dbReference type="KEGG" id="rter:IDM49_11515"/>
<evidence type="ECO:0000313" key="2">
    <source>
        <dbReference type="Proteomes" id="UP000516404"/>
    </source>
</evidence>
<proteinExistence type="predicted"/>
<keyword evidence="2" id="KW-1185">Reference proteome</keyword>
<organism evidence="1 2">
    <name type="scientific">Rothia terrae</name>
    <dbReference type="NCBI Taxonomy" id="396015"/>
    <lineage>
        <taxon>Bacteria</taxon>
        <taxon>Bacillati</taxon>
        <taxon>Actinomycetota</taxon>
        <taxon>Actinomycetes</taxon>
        <taxon>Micrococcales</taxon>
        <taxon>Micrococcaceae</taxon>
        <taxon>Rothia</taxon>
    </lineage>
</organism>
<name>A0A7S7B0A1_9MICC</name>
<evidence type="ECO:0000313" key="1">
    <source>
        <dbReference type="EMBL" id="QOW64721.1"/>
    </source>
</evidence>
<dbReference type="GO" id="GO:0016853">
    <property type="term" value="F:isomerase activity"/>
    <property type="evidence" value="ECO:0007669"/>
    <property type="project" value="UniProtKB-KW"/>
</dbReference>
<dbReference type="Proteomes" id="UP000516404">
    <property type="component" value="Plasmid p1"/>
</dbReference>